<dbReference type="STRING" id="166423.A0A0M9A213"/>
<evidence type="ECO:0000313" key="6">
    <source>
        <dbReference type="Proteomes" id="UP000053105"/>
    </source>
</evidence>
<keyword evidence="2 5" id="KW-0378">Hydrolase</keyword>
<dbReference type="EMBL" id="KQ435793">
    <property type="protein sequence ID" value="KOX74209.1"/>
    <property type="molecule type" value="Genomic_DNA"/>
</dbReference>
<dbReference type="AlphaFoldDB" id="A0A0M9A213"/>
<reference evidence="5 6" key="1">
    <citation type="submission" date="2015-07" db="EMBL/GenBank/DDBJ databases">
        <title>The genome of Melipona quadrifasciata.</title>
        <authorList>
            <person name="Pan H."/>
            <person name="Kapheim K."/>
        </authorList>
    </citation>
    <scope>NUCLEOTIDE SEQUENCE [LARGE SCALE GENOMIC DNA]</scope>
    <source>
        <strain evidence="5">0111107301</strain>
        <tissue evidence="5">Whole body</tissue>
    </source>
</reference>
<dbReference type="OrthoDB" id="1733656at2759"/>
<dbReference type="CDD" id="cd02430">
    <property type="entry name" value="PTH2"/>
    <property type="match status" value="1"/>
</dbReference>
<dbReference type="FunFam" id="3.40.1490.10:FF:000001">
    <property type="entry name" value="Peptidyl-tRNA hydrolase 2"/>
    <property type="match status" value="1"/>
</dbReference>
<dbReference type="EC" id="3.1.1.29" evidence="1"/>
<proteinExistence type="inferred from homology"/>
<evidence type="ECO:0000313" key="5">
    <source>
        <dbReference type="EMBL" id="KOX74209.1"/>
    </source>
</evidence>
<dbReference type="PANTHER" id="PTHR12649:SF11">
    <property type="entry name" value="PEPTIDYL-TRNA HYDROLASE 2, MITOCHONDRIAL"/>
    <property type="match status" value="1"/>
</dbReference>
<dbReference type="InterPro" id="IPR002833">
    <property type="entry name" value="PTH2"/>
</dbReference>
<sequence length="145" mass="16281">MTLINYIKRIFIHPIKYLKSEHYKMVLVVRSDITMGKGKTAAQCAHAAVECYRQISANKKYQEIYESWLVQGQPKIVLRISNEEKLMLLASNARKAGLIISIIKDAGRTELKPGTTSTLGIGPGPKHLIDDLTCSEYVSLKYIAE</sequence>
<evidence type="ECO:0000256" key="3">
    <source>
        <dbReference type="ARBA" id="ARBA00038050"/>
    </source>
</evidence>
<evidence type="ECO:0000256" key="2">
    <source>
        <dbReference type="ARBA" id="ARBA00022801"/>
    </source>
</evidence>
<dbReference type="NCBIfam" id="TIGR00283">
    <property type="entry name" value="arch_pth2"/>
    <property type="match status" value="1"/>
</dbReference>
<dbReference type="Gene3D" id="3.40.1490.10">
    <property type="entry name" value="Bit1"/>
    <property type="match status" value="1"/>
</dbReference>
<comment type="catalytic activity">
    <reaction evidence="4">
        <text>an N-acyl-L-alpha-aminoacyl-tRNA + H2O = an N-acyl-L-amino acid + a tRNA + H(+)</text>
        <dbReference type="Rhea" id="RHEA:54448"/>
        <dbReference type="Rhea" id="RHEA-COMP:10123"/>
        <dbReference type="Rhea" id="RHEA-COMP:13883"/>
        <dbReference type="ChEBI" id="CHEBI:15377"/>
        <dbReference type="ChEBI" id="CHEBI:15378"/>
        <dbReference type="ChEBI" id="CHEBI:59874"/>
        <dbReference type="ChEBI" id="CHEBI:78442"/>
        <dbReference type="ChEBI" id="CHEBI:138191"/>
        <dbReference type="EC" id="3.1.1.29"/>
    </reaction>
</comment>
<organism evidence="5 6">
    <name type="scientific">Melipona quadrifasciata</name>
    <dbReference type="NCBI Taxonomy" id="166423"/>
    <lineage>
        <taxon>Eukaryota</taxon>
        <taxon>Metazoa</taxon>
        <taxon>Ecdysozoa</taxon>
        <taxon>Arthropoda</taxon>
        <taxon>Hexapoda</taxon>
        <taxon>Insecta</taxon>
        <taxon>Pterygota</taxon>
        <taxon>Neoptera</taxon>
        <taxon>Endopterygota</taxon>
        <taxon>Hymenoptera</taxon>
        <taxon>Apocrita</taxon>
        <taxon>Aculeata</taxon>
        <taxon>Apoidea</taxon>
        <taxon>Anthophila</taxon>
        <taxon>Apidae</taxon>
        <taxon>Melipona</taxon>
    </lineage>
</organism>
<comment type="similarity">
    <text evidence="3">Belongs to the PTH2 family.</text>
</comment>
<dbReference type="Pfam" id="PF01981">
    <property type="entry name" value="PTH2"/>
    <property type="match status" value="1"/>
</dbReference>
<dbReference type="PANTHER" id="PTHR12649">
    <property type="entry name" value="PEPTIDYL-TRNA HYDROLASE 2"/>
    <property type="match status" value="1"/>
</dbReference>
<keyword evidence="6" id="KW-1185">Reference proteome</keyword>
<accession>A0A0M9A213</accession>
<dbReference type="Proteomes" id="UP000053105">
    <property type="component" value="Unassembled WGS sequence"/>
</dbReference>
<dbReference type="NCBIfam" id="NF003314">
    <property type="entry name" value="PRK04322.1"/>
    <property type="match status" value="1"/>
</dbReference>
<evidence type="ECO:0000256" key="4">
    <source>
        <dbReference type="ARBA" id="ARBA00048707"/>
    </source>
</evidence>
<name>A0A0M9A213_9HYME</name>
<dbReference type="SUPFAM" id="SSF102462">
    <property type="entry name" value="Peptidyl-tRNA hydrolase II"/>
    <property type="match status" value="1"/>
</dbReference>
<dbReference type="GO" id="GO:0005829">
    <property type="term" value="C:cytosol"/>
    <property type="evidence" value="ECO:0007669"/>
    <property type="project" value="TreeGrafter"/>
</dbReference>
<evidence type="ECO:0000256" key="1">
    <source>
        <dbReference type="ARBA" id="ARBA00013260"/>
    </source>
</evidence>
<gene>
    <name evidence="5" type="ORF">WN51_13560</name>
</gene>
<dbReference type="InterPro" id="IPR023476">
    <property type="entry name" value="Pep_tRNA_hydro_II_dom_sf"/>
</dbReference>
<protein>
    <recommendedName>
        <fullName evidence="1">peptidyl-tRNA hydrolase</fullName>
        <ecNumber evidence="1">3.1.1.29</ecNumber>
    </recommendedName>
</protein>
<dbReference type="GO" id="GO:0004045">
    <property type="term" value="F:peptidyl-tRNA hydrolase activity"/>
    <property type="evidence" value="ECO:0007669"/>
    <property type="project" value="UniProtKB-EC"/>
</dbReference>